<dbReference type="AlphaFoldDB" id="A0A8A1UNN0"/>
<organism evidence="1 2">
    <name type="scientific">Streptomyces rimosus subsp. rimosus (strain ATCC 10970 / DSM 40260 / JCM 4667 / NRRL 2234)</name>
    <dbReference type="NCBI Taxonomy" id="1265868"/>
    <lineage>
        <taxon>Bacteria</taxon>
        <taxon>Bacillati</taxon>
        <taxon>Actinomycetota</taxon>
        <taxon>Actinomycetes</taxon>
        <taxon>Kitasatosporales</taxon>
        <taxon>Streptomycetaceae</taxon>
        <taxon>Streptomyces</taxon>
    </lineage>
</organism>
<name>A0A8A1UNN0_STRR1</name>
<reference evidence="1" key="3">
    <citation type="journal article" date="2021" name="bioRxiv">
        <title>Bilateral symmetry of linear streptomycete chromosomes.</title>
        <authorList>
            <person name="Algora-Gallardo L."/>
            <person name="Schniete J.K."/>
            <person name="Mark D.R."/>
            <person name="Hunter I.S."/>
            <person name="Herron P.R."/>
        </authorList>
    </citation>
    <scope>NUCLEOTIDE SEQUENCE</scope>
    <source>
        <strain evidence="1">ATCC 10970</strain>
    </source>
</reference>
<dbReference type="GeneID" id="66856640"/>
<dbReference type="RefSeq" id="WP_125519975.1">
    <property type="nucleotide sequence ID" value="NZ_CP048261.1"/>
</dbReference>
<protein>
    <submittedName>
        <fullName evidence="1">Uncharacterized protein</fullName>
    </submittedName>
</protein>
<reference evidence="1" key="1">
    <citation type="submission" date="2012-12" db="EMBL/GenBank/DDBJ databases">
        <authorList>
            <person name="Pethick F.E."/>
            <person name="MacFadyen A.C."/>
            <person name="Tang Z."/>
            <person name="Sangal V."/>
            <person name="Tze-Tze L."/>
            <person name="Chu J."/>
            <person name="Guo M."/>
            <person name="Kirby R."/>
            <person name="Hoskisson P.A."/>
            <person name="Herron P.R."/>
            <person name="Hunter I.S."/>
        </authorList>
    </citation>
    <scope>NUCLEOTIDE SEQUENCE</scope>
    <source>
        <strain evidence="1">ATCC 10970</strain>
    </source>
</reference>
<gene>
    <name evidence="1" type="ORF">SRIM_021750</name>
</gene>
<accession>A0A8A1UNN0</accession>
<evidence type="ECO:0000313" key="2">
    <source>
        <dbReference type="Proteomes" id="UP000011074"/>
    </source>
</evidence>
<sequence length="95" mass="10290">MVVMTHCRTPPVDLKLTFGGIFSGQLPRLVDTTNPTGTMLDIVSPGRVHVEALIAEQHDMGVCDAIEEIEQFETLLNTTQQSAASLATKRPDLGL</sequence>
<dbReference type="EMBL" id="CP048261">
    <property type="protein sequence ID" value="QST82436.1"/>
    <property type="molecule type" value="Genomic_DNA"/>
</dbReference>
<proteinExistence type="predicted"/>
<reference evidence="1" key="2">
    <citation type="submission" date="2020-01" db="EMBL/GenBank/DDBJ databases">
        <authorList>
            <person name="Algora L."/>
            <person name="Schniete J.K."/>
            <person name="MacFadyen A."/>
            <person name="Hoskisson P.A."/>
            <person name="Hunter I.S."/>
            <person name="Herron P.R."/>
        </authorList>
    </citation>
    <scope>NUCLEOTIDE SEQUENCE</scope>
    <source>
        <strain evidence="1">ATCC 10970</strain>
    </source>
</reference>
<dbReference type="Proteomes" id="UP000011074">
    <property type="component" value="Chromosome"/>
</dbReference>
<evidence type="ECO:0000313" key="1">
    <source>
        <dbReference type="EMBL" id="QST82436.1"/>
    </source>
</evidence>